<keyword evidence="2" id="KW-0732">Signal</keyword>
<evidence type="ECO:0000256" key="1">
    <source>
        <dbReference type="SAM" id="Phobius"/>
    </source>
</evidence>
<dbReference type="STRING" id="180088.A0A1J8PZL4"/>
<dbReference type="OrthoDB" id="2688570at2759"/>
<keyword evidence="1" id="KW-0812">Transmembrane</keyword>
<dbReference type="EMBL" id="LVVM01003785">
    <property type="protein sequence ID" value="OJA14269.1"/>
    <property type="molecule type" value="Genomic_DNA"/>
</dbReference>
<name>A0A1J8PZL4_9AGAM</name>
<comment type="caution">
    <text evidence="3">The sequence shown here is derived from an EMBL/GenBank/DDBJ whole genome shotgun (WGS) entry which is preliminary data.</text>
</comment>
<evidence type="ECO:0008006" key="5">
    <source>
        <dbReference type="Google" id="ProtNLM"/>
    </source>
</evidence>
<feature type="transmembrane region" description="Helical" evidence="1">
    <location>
        <begin position="21"/>
        <end position="42"/>
    </location>
</feature>
<accession>A0A1J8PZL4</accession>
<dbReference type="AlphaFoldDB" id="A0A1J8PZL4"/>
<keyword evidence="1" id="KW-0472">Membrane</keyword>
<keyword evidence="1" id="KW-1133">Transmembrane helix</keyword>
<evidence type="ECO:0000256" key="2">
    <source>
        <dbReference type="SAM" id="SignalP"/>
    </source>
</evidence>
<gene>
    <name evidence="3" type="ORF">AZE42_12003</name>
</gene>
<feature type="signal peptide" evidence="2">
    <location>
        <begin position="1"/>
        <end position="19"/>
    </location>
</feature>
<reference evidence="3 4" key="1">
    <citation type="submission" date="2016-03" db="EMBL/GenBank/DDBJ databases">
        <title>Comparative genomics of the ectomycorrhizal sister species Rhizopogon vinicolor and Rhizopogon vesiculosus (Basidiomycota: Boletales) reveals a divergence of the mating type B locus.</title>
        <authorList>
            <person name="Mujic A.B."/>
            <person name="Kuo A."/>
            <person name="Tritt A."/>
            <person name="Lipzen A."/>
            <person name="Chen C."/>
            <person name="Johnson J."/>
            <person name="Sharma A."/>
            <person name="Barry K."/>
            <person name="Grigoriev I.V."/>
            <person name="Spatafora J.W."/>
        </authorList>
    </citation>
    <scope>NUCLEOTIDE SEQUENCE [LARGE SCALE GENOMIC DNA]</scope>
    <source>
        <strain evidence="3 4">AM-OR11-056</strain>
    </source>
</reference>
<dbReference type="Proteomes" id="UP000183567">
    <property type="component" value="Unassembled WGS sequence"/>
</dbReference>
<organism evidence="3 4">
    <name type="scientific">Rhizopogon vesiculosus</name>
    <dbReference type="NCBI Taxonomy" id="180088"/>
    <lineage>
        <taxon>Eukaryota</taxon>
        <taxon>Fungi</taxon>
        <taxon>Dikarya</taxon>
        <taxon>Basidiomycota</taxon>
        <taxon>Agaricomycotina</taxon>
        <taxon>Agaricomycetes</taxon>
        <taxon>Agaricomycetidae</taxon>
        <taxon>Boletales</taxon>
        <taxon>Suillineae</taxon>
        <taxon>Rhizopogonaceae</taxon>
        <taxon>Rhizopogon</taxon>
    </lineage>
</organism>
<keyword evidence="4" id="KW-1185">Reference proteome</keyword>
<proteinExistence type="predicted"/>
<protein>
    <recommendedName>
        <fullName evidence="5">G-protein coupled receptors family 2 profile 2 domain-containing protein</fullName>
    </recommendedName>
</protein>
<feature type="transmembrane region" description="Helical" evidence="1">
    <location>
        <begin position="62"/>
        <end position="80"/>
    </location>
</feature>
<evidence type="ECO:0000313" key="3">
    <source>
        <dbReference type="EMBL" id="OJA14269.1"/>
    </source>
</evidence>
<evidence type="ECO:0000313" key="4">
    <source>
        <dbReference type="Proteomes" id="UP000183567"/>
    </source>
</evidence>
<sequence>MAFMDIVFLFLTTPQTNVASMDYTVIILGGIPFLSVVCYYFPVYGGAFHRPSAECWETDLLTAYTAIHIVFTPLDARLAFSRKLVCKKTRSELRRKSTGVSVCTPAP</sequence>
<feature type="chain" id="PRO_5012295148" description="G-protein coupled receptors family 2 profile 2 domain-containing protein" evidence="2">
    <location>
        <begin position="20"/>
        <end position="107"/>
    </location>
</feature>